<reference evidence="3" key="1">
    <citation type="submission" date="2022-06" db="EMBL/GenBank/DDBJ databases">
        <authorList>
            <person name="Berger JAMES D."/>
            <person name="Berger JAMES D."/>
        </authorList>
    </citation>
    <scope>NUCLEOTIDE SEQUENCE [LARGE SCALE GENOMIC DNA]</scope>
</reference>
<evidence type="ECO:0000313" key="4">
    <source>
        <dbReference type="WBParaSite" id="TREG1_56620.1"/>
    </source>
</evidence>
<dbReference type="AlphaFoldDB" id="A0AA85K2B1"/>
<organism evidence="3 4">
    <name type="scientific">Trichobilharzia regenti</name>
    <name type="common">Nasal bird schistosome</name>
    <dbReference type="NCBI Taxonomy" id="157069"/>
    <lineage>
        <taxon>Eukaryota</taxon>
        <taxon>Metazoa</taxon>
        <taxon>Spiralia</taxon>
        <taxon>Lophotrochozoa</taxon>
        <taxon>Platyhelminthes</taxon>
        <taxon>Trematoda</taxon>
        <taxon>Digenea</taxon>
        <taxon>Strigeidida</taxon>
        <taxon>Schistosomatoidea</taxon>
        <taxon>Schistosomatidae</taxon>
        <taxon>Trichobilharzia</taxon>
    </lineage>
</organism>
<protein>
    <submittedName>
        <fullName evidence="4">Uncharacterized protein</fullName>
    </submittedName>
</protein>
<keyword evidence="1" id="KW-0472">Membrane</keyword>
<name>A0AA85K2B1_TRIRE</name>
<dbReference type="Proteomes" id="UP000050795">
    <property type="component" value="Unassembled WGS sequence"/>
</dbReference>
<reference evidence="4" key="2">
    <citation type="submission" date="2023-11" db="UniProtKB">
        <authorList>
            <consortium name="WormBaseParasite"/>
        </authorList>
    </citation>
    <scope>IDENTIFICATION</scope>
</reference>
<feature type="transmembrane region" description="Helical" evidence="1">
    <location>
        <begin position="168"/>
        <end position="186"/>
    </location>
</feature>
<feature type="signal peptide" evidence="2">
    <location>
        <begin position="1"/>
        <end position="21"/>
    </location>
</feature>
<accession>A0AA85K2B1</accession>
<evidence type="ECO:0000313" key="3">
    <source>
        <dbReference type="Proteomes" id="UP000050795"/>
    </source>
</evidence>
<keyword evidence="3" id="KW-1185">Reference proteome</keyword>
<evidence type="ECO:0000256" key="1">
    <source>
        <dbReference type="SAM" id="Phobius"/>
    </source>
</evidence>
<keyword evidence="1" id="KW-0812">Transmembrane</keyword>
<keyword evidence="2" id="KW-0732">Signal</keyword>
<dbReference type="WBParaSite" id="TREG1_56620.1">
    <property type="protein sequence ID" value="TREG1_56620.1"/>
    <property type="gene ID" value="TREG1_56620"/>
</dbReference>
<keyword evidence="1" id="KW-1133">Transmembrane helix</keyword>
<proteinExistence type="predicted"/>
<evidence type="ECO:0000256" key="2">
    <source>
        <dbReference type="SAM" id="SignalP"/>
    </source>
</evidence>
<feature type="chain" id="PRO_5041718028" evidence="2">
    <location>
        <begin position="22"/>
        <end position="188"/>
    </location>
</feature>
<sequence length="188" mass="20674">MMNRNLACFGVLVYFLVSILSKHKCLSIRCYDCDHCPRVSNISISKDECAKCLVGGVGSNTDRRCLYSGQTIPPGFPKEGQEVCDTDLCNGKTTGTPGFEIENPISCYVCKDCGKDNERIEKYCGACVIHKTDGKVVKLCLPNCEGVPKNENTSCCTTNLCNGMTNVIVNKNIIVFLLLLTLMRAYTM</sequence>